<dbReference type="AlphaFoldDB" id="A0A0J7ABI6"/>
<dbReference type="EMBL" id="LFML01000126">
    <property type="protein sequence ID" value="KMO94601.1"/>
    <property type="molecule type" value="Genomic_DNA"/>
</dbReference>
<proteinExistence type="predicted"/>
<evidence type="ECO:0000313" key="1">
    <source>
        <dbReference type="EMBL" id="KMO94601.1"/>
    </source>
</evidence>
<name>A0A0J7ABI6_9ACTN</name>
<accession>A0A0J7ABI6</accession>
<sequence length="168" mass="18603">MASTASSGMATVRSSSPWRAFDRRANASWASLSSTCRAASVSCSSSTRCLTVRASWRRARTASIFSLAGKYALSTPDRMPRRTIRNRPDSALRHSADWTTGANWYPEGDPRASRLPRLTMRTYSPSESSWNCAPGLRGSRAIVLNWAFSDMELPRTCKSWLNSLTTSQ</sequence>
<dbReference type="Proteomes" id="UP000035932">
    <property type="component" value="Unassembled WGS sequence"/>
</dbReference>
<comment type="caution">
    <text evidence="1">The sequence shown here is derived from an EMBL/GenBank/DDBJ whole genome shotgun (WGS) entry which is preliminary data.</text>
</comment>
<protein>
    <submittedName>
        <fullName evidence="1">Uncharacterized protein</fullName>
    </submittedName>
</protein>
<evidence type="ECO:0000313" key="2">
    <source>
        <dbReference type="Proteomes" id="UP000035932"/>
    </source>
</evidence>
<reference evidence="1 2" key="1">
    <citation type="submission" date="2015-06" db="EMBL/GenBank/DDBJ databases">
        <title>Recapitulation of the evolution of biosynthetic gene clusters reveals hidden chemical diversity on bacterial genomes.</title>
        <authorList>
            <person name="Cruz-Morales P."/>
            <person name="Martinez-Guerrero C."/>
            <person name="Morales-Escalante M.A."/>
            <person name="Yanez-Guerra L.A."/>
            <person name="Kopp J.F."/>
            <person name="Feldmann J."/>
            <person name="Ramos-Aboites H.E."/>
            <person name="Barona-Gomez F."/>
        </authorList>
    </citation>
    <scope>NUCLEOTIDE SEQUENCE [LARGE SCALE GENOMIC DNA]</scope>
    <source>
        <strain evidence="1 2">ATCC 31245</strain>
    </source>
</reference>
<gene>
    <name evidence="1" type="ORF">ACS04_28830</name>
</gene>
<organism evidence="1 2">
    <name type="scientific">Streptomyces roseus</name>
    <dbReference type="NCBI Taxonomy" id="66430"/>
    <lineage>
        <taxon>Bacteria</taxon>
        <taxon>Bacillati</taxon>
        <taxon>Actinomycetota</taxon>
        <taxon>Actinomycetes</taxon>
        <taxon>Kitasatosporales</taxon>
        <taxon>Streptomycetaceae</taxon>
        <taxon>Streptomyces</taxon>
    </lineage>
</organism>
<keyword evidence="2" id="KW-1185">Reference proteome</keyword>